<dbReference type="Proteomes" id="UP000017048">
    <property type="component" value="Unassembled WGS sequence"/>
</dbReference>
<comment type="caution">
    <text evidence="2">The sequence shown here is derived from an EMBL/GenBank/DDBJ whole genome shotgun (WGS) entry which is preliminary data.</text>
</comment>
<dbReference type="AlphaFoldDB" id="U5EJA9"/>
<feature type="region of interest" description="Disordered" evidence="1">
    <location>
        <begin position="15"/>
        <end position="37"/>
    </location>
</feature>
<dbReference type="EMBL" id="BAFO02000027">
    <property type="protein sequence ID" value="GAD85204.1"/>
    <property type="molecule type" value="Genomic_DNA"/>
</dbReference>
<gene>
    <name evidence="2" type="ORF">NCAST_27_00260</name>
</gene>
<reference evidence="2 3" key="1">
    <citation type="journal article" date="2014" name="BMC Genomics">
        <title>Genome based analysis of type-I polyketide synthase and nonribosomal peptide synthetase gene clusters in seven strains of five representative Nocardia species.</title>
        <authorList>
            <person name="Komaki H."/>
            <person name="Ichikawa N."/>
            <person name="Hosoyama A."/>
            <person name="Takahashi-Nakaguchi A."/>
            <person name="Matsuzawa T."/>
            <person name="Suzuki K."/>
            <person name="Fujita N."/>
            <person name="Gonoi T."/>
        </authorList>
    </citation>
    <scope>NUCLEOTIDE SEQUENCE [LARGE SCALE GENOMIC DNA]</scope>
    <source>
        <strain evidence="2 3">NBRC 15531</strain>
    </source>
</reference>
<evidence type="ECO:0000313" key="3">
    <source>
        <dbReference type="Proteomes" id="UP000017048"/>
    </source>
</evidence>
<evidence type="ECO:0000313" key="2">
    <source>
        <dbReference type="EMBL" id="GAD85204.1"/>
    </source>
</evidence>
<proteinExistence type="predicted"/>
<protein>
    <submittedName>
        <fullName evidence="2">Uncharacterized protein</fullName>
    </submittedName>
</protein>
<accession>U5EJA9</accession>
<name>U5EJA9_NOCAS</name>
<keyword evidence="3" id="KW-1185">Reference proteome</keyword>
<evidence type="ECO:0000256" key="1">
    <source>
        <dbReference type="SAM" id="MobiDB-lite"/>
    </source>
</evidence>
<sequence>MDELTKTPPLRQCVPGVSSQVGPARGRPMASGNLEIVPGTRVRGPSLTLPGGISTLVQSPLGAVAALCCTSIAKAFCV</sequence>
<organism evidence="2 3">
    <name type="scientific">Nocardia asteroides NBRC 15531</name>
    <dbReference type="NCBI Taxonomy" id="1110697"/>
    <lineage>
        <taxon>Bacteria</taxon>
        <taxon>Bacillati</taxon>
        <taxon>Actinomycetota</taxon>
        <taxon>Actinomycetes</taxon>
        <taxon>Mycobacteriales</taxon>
        <taxon>Nocardiaceae</taxon>
        <taxon>Nocardia</taxon>
    </lineage>
</organism>